<dbReference type="InterPro" id="IPR047088">
    <property type="entry name" value="ORC5_C"/>
</dbReference>
<accession>A0A4T0WYU6</accession>
<organism evidence="6 7">
    <name type="scientific">Pichia inconspicua</name>
    <dbReference type="NCBI Taxonomy" id="52247"/>
    <lineage>
        <taxon>Eukaryota</taxon>
        <taxon>Fungi</taxon>
        <taxon>Dikarya</taxon>
        <taxon>Ascomycota</taxon>
        <taxon>Saccharomycotina</taxon>
        <taxon>Pichiomycetes</taxon>
        <taxon>Pichiales</taxon>
        <taxon>Pichiaceae</taxon>
        <taxon>Pichia</taxon>
    </lineage>
</organism>
<dbReference type="AlphaFoldDB" id="A0A4T0WYU6"/>
<dbReference type="GO" id="GO:0006270">
    <property type="term" value="P:DNA replication initiation"/>
    <property type="evidence" value="ECO:0007669"/>
    <property type="project" value="TreeGrafter"/>
</dbReference>
<dbReference type="InterPro" id="IPR020796">
    <property type="entry name" value="ORC5"/>
</dbReference>
<keyword evidence="3" id="KW-0539">Nucleus</keyword>
<dbReference type="GO" id="GO:0005664">
    <property type="term" value="C:nuclear origin of replication recognition complex"/>
    <property type="evidence" value="ECO:0007669"/>
    <property type="project" value="TreeGrafter"/>
</dbReference>
<dbReference type="EMBL" id="SELW01000551">
    <property type="protein sequence ID" value="TID21908.1"/>
    <property type="molecule type" value="Genomic_DNA"/>
</dbReference>
<feature type="domain" description="ORC5 lid" evidence="5">
    <location>
        <begin position="156"/>
        <end position="204"/>
    </location>
</feature>
<evidence type="ECO:0000256" key="1">
    <source>
        <dbReference type="ARBA" id="ARBA00004123"/>
    </source>
</evidence>
<dbReference type="Pfam" id="PF14630">
    <property type="entry name" value="ORC5_C"/>
    <property type="match status" value="1"/>
</dbReference>
<feature type="domain" description="Origin recognition complex subunit 5 C-terminal" evidence="4">
    <location>
        <begin position="258"/>
        <end position="400"/>
    </location>
</feature>
<evidence type="ECO:0000256" key="2">
    <source>
        <dbReference type="ARBA" id="ARBA00022705"/>
    </source>
</evidence>
<dbReference type="PANTHER" id="PTHR12705">
    <property type="entry name" value="ORIGIN RECOGNITION COMPLEX SUBUNIT 5"/>
    <property type="match status" value="1"/>
</dbReference>
<dbReference type="PANTHER" id="PTHR12705:SF0">
    <property type="entry name" value="ORIGIN RECOGNITION COMPLEX SUBUNIT 5"/>
    <property type="match status" value="1"/>
</dbReference>
<evidence type="ECO:0000256" key="3">
    <source>
        <dbReference type="ARBA" id="ARBA00023242"/>
    </source>
</evidence>
<reference evidence="6 7" key="1">
    <citation type="journal article" date="2019" name="Front. Genet.">
        <title>Whole-Genome Sequencing of the Opportunistic Yeast Pathogen Candida inconspicua Uncovers Its Hybrid Origin.</title>
        <authorList>
            <person name="Mixao V."/>
            <person name="Hansen A.P."/>
            <person name="Saus E."/>
            <person name="Boekhout T."/>
            <person name="Lass-Florl C."/>
            <person name="Gabaldon T."/>
        </authorList>
    </citation>
    <scope>NUCLEOTIDE SEQUENCE [LARGE SCALE GENOMIC DNA]</scope>
    <source>
        <strain evidence="6 7">CBS 180</strain>
    </source>
</reference>
<sequence length="402" mass="46348">MYSSKIESLMTGDNISSITGTITSILEKAGNPNTGNIIYVLDRIDSLSSSESPREVIKCFSKLHELSEQFNIFTFVFVVRRSDFLDLSTLSIPTIKFENYGLDAFKDIINMHYYDTFWNLMETAESKNVDSDTEMSEVDHEEHTLKLDEQEKRVFFRQFLNLITETYSSYIGLSIDVLIPILRRIWPIFIKPLIRHKRIIKGKNDVFTTFMKNKKLLSKEFSVVTKLENSDMNLVDYQQSDIDNQKITEESKKGHYDLSIKTKYLVIAAFLASYNEPKYDSQYFSKGDNYNTIMKHKTKRTKVVESGAGRLRRAMSAAIPFKLERLLAILNSIWTENVGIELLDDVELMTEIATLTSLKTLVKLKIGDTIGGQTKWKCNVHWNVVKKFADDVGFDILNHLQD</sequence>
<protein>
    <recommendedName>
        <fullName evidence="8">Orc1-like AAA ATPase domain-containing protein</fullName>
    </recommendedName>
</protein>
<dbReference type="STRING" id="52247.A0A4T0WYU6"/>
<keyword evidence="2" id="KW-0235">DNA replication</keyword>
<dbReference type="Pfam" id="PF21639">
    <property type="entry name" value="ORC5_lid"/>
    <property type="match status" value="1"/>
</dbReference>
<proteinExistence type="predicted"/>
<gene>
    <name evidence="6" type="ORF">CANINC_003392</name>
</gene>
<dbReference type="OrthoDB" id="365981at2759"/>
<dbReference type="InterPro" id="IPR048866">
    <property type="entry name" value="ORC5_lid"/>
</dbReference>
<keyword evidence="7" id="KW-1185">Reference proteome</keyword>
<evidence type="ECO:0000313" key="6">
    <source>
        <dbReference type="EMBL" id="TID21908.1"/>
    </source>
</evidence>
<evidence type="ECO:0008006" key="8">
    <source>
        <dbReference type="Google" id="ProtNLM"/>
    </source>
</evidence>
<comment type="subcellular location">
    <subcellularLocation>
        <location evidence="1">Nucleus</location>
    </subcellularLocation>
</comment>
<evidence type="ECO:0000259" key="5">
    <source>
        <dbReference type="Pfam" id="PF21639"/>
    </source>
</evidence>
<dbReference type="GO" id="GO:0003688">
    <property type="term" value="F:DNA replication origin binding"/>
    <property type="evidence" value="ECO:0007669"/>
    <property type="project" value="TreeGrafter"/>
</dbReference>
<dbReference type="Proteomes" id="UP000307173">
    <property type="component" value="Unassembled WGS sequence"/>
</dbReference>
<name>A0A4T0WYU6_9ASCO</name>
<comment type="caution">
    <text evidence="6">The sequence shown here is derived from an EMBL/GenBank/DDBJ whole genome shotgun (WGS) entry which is preliminary data.</text>
</comment>
<evidence type="ECO:0000313" key="7">
    <source>
        <dbReference type="Proteomes" id="UP000307173"/>
    </source>
</evidence>
<evidence type="ECO:0000259" key="4">
    <source>
        <dbReference type="Pfam" id="PF14630"/>
    </source>
</evidence>